<dbReference type="EMBL" id="CABVIH010000010">
    <property type="protein sequence ID" value="VVO91196.1"/>
    <property type="molecule type" value="Genomic_DNA"/>
</dbReference>
<dbReference type="PROSITE" id="PS51257">
    <property type="entry name" value="PROKAR_LIPOPROTEIN"/>
    <property type="match status" value="1"/>
</dbReference>
<proteinExistence type="predicted"/>
<reference evidence="3 4" key="1">
    <citation type="submission" date="2019-09" db="EMBL/GenBank/DDBJ databases">
        <authorList>
            <person name="Chandra G."/>
            <person name="Truman W A."/>
        </authorList>
    </citation>
    <scope>NUCLEOTIDE SEQUENCE [LARGE SCALE GENOMIC DNA]</scope>
    <source>
        <strain evidence="3">PS880</strain>
    </source>
</reference>
<organism evidence="3 4">
    <name type="scientific">Pseudomonas fluorescens</name>
    <dbReference type="NCBI Taxonomy" id="294"/>
    <lineage>
        <taxon>Bacteria</taxon>
        <taxon>Pseudomonadati</taxon>
        <taxon>Pseudomonadota</taxon>
        <taxon>Gammaproteobacteria</taxon>
        <taxon>Pseudomonadales</taxon>
        <taxon>Pseudomonadaceae</taxon>
        <taxon>Pseudomonas</taxon>
    </lineage>
</organism>
<feature type="chain" id="PRO_5022737044" description="ABC-type transport auxiliary lipoprotein component domain-containing protein" evidence="1">
    <location>
        <begin position="27"/>
        <end position="186"/>
    </location>
</feature>
<dbReference type="SUPFAM" id="SSF159594">
    <property type="entry name" value="XCC0632-like"/>
    <property type="match status" value="1"/>
</dbReference>
<accession>A0A5E7JTU5</accession>
<feature type="signal peptide" evidence="1">
    <location>
        <begin position="1"/>
        <end position="26"/>
    </location>
</feature>
<evidence type="ECO:0000256" key="1">
    <source>
        <dbReference type="SAM" id="SignalP"/>
    </source>
</evidence>
<feature type="domain" description="ABC-type transport auxiliary lipoprotein component" evidence="2">
    <location>
        <begin position="28"/>
        <end position="171"/>
    </location>
</feature>
<protein>
    <recommendedName>
        <fullName evidence="2">ABC-type transport auxiliary lipoprotein component domain-containing protein</fullName>
    </recommendedName>
</protein>
<dbReference type="AlphaFoldDB" id="A0A5E7JTU5"/>
<evidence type="ECO:0000259" key="2">
    <source>
        <dbReference type="Pfam" id="PF03886"/>
    </source>
</evidence>
<keyword evidence="1" id="KW-0732">Signal</keyword>
<evidence type="ECO:0000313" key="3">
    <source>
        <dbReference type="EMBL" id="VVO91196.1"/>
    </source>
</evidence>
<gene>
    <name evidence="3" type="ORF">PS880_02315</name>
</gene>
<dbReference type="InterPro" id="IPR005586">
    <property type="entry name" value="ABC_trans_aux"/>
</dbReference>
<dbReference type="Pfam" id="PF03886">
    <property type="entry name" value="ABC_trans_aux"/>
    <property type="match status" value="1"/>
</dbReference>
<name>A0A5E7JTU5_PSEFL</name>
<dbReference type="Proteomes" id="UP000375525">
    <property type="component" value="Unassembled WGS sequence"/>
</dbReference>
<evidence type="ECO:0000313" key="4">
    <source>
        <dbReference type="Proteomes" id="UP000375525"/>
    </source>
</evidence>
<sequence precursor="true">MAFSPKLTLVAALLLLAACRSDPVHYHTLMPAHPGGATRSSTEFIEIESLSVPAQVDRQQVVIRQGNSGLVLLESEWWGASLGQEFRSALVDQLASVNPQRKLSLRLDVLRFDSFPGQYGLIDVTWRLRPANDINGASATCRSILQTPSGDSIEDLAVAQQNNVKRLAALIGQAAKGTQQSCPPSG</sequence>
<dbReference type="OrthoDB" id="5949767at2"/>
<dbReference type="RefSeq" id="WP_150779831.1">
    <property type="nucleotide sequence ID" value="NZ_CABVIH010000010.1"/>
</dbReference>
<dbReference type="Gene3D" id="3.40.50.10610">
    <property type="entry name" value="ABC-type transport auxiliary lipoprotein component"/>
    <property type="match status" value="1"/>
</dbReference>